<name>A0A0F9N736_9ZZZZ</name>
<proteinExistence type="predicted"/>
<reference evidence="1" key="1">
    <citation type="journal article" date="2015" name="Nature">
        <title>Complex archaea that bridge the gap between prokaryotes and eukaryotes.</title>
        <authorList>
            <person name="Spang A."/>
            <person name="Saw J.H."/>
            <person name="Jorgensen S.L."/>
            <person name="Zaremba-Niedzwiedzka K."/>
            <person name="Martijn J."/>
            <person name="Lind A.E."/>
            <person name="van Eijk R."/>
            <person name="Schleper C."/>
            <person name="Guy L."/>
            <person name="Ettema T.J."/>
        </authorList>
    </citation>
    <scope>NUCLEOTIDE SEQUENCE</scope>
</reference>
<dbReference type="AlphaFoldDB" id="A0A0F9N736"/>
<organism evidence="1">
    <name type="scientific">marine sediment metagenome</name>
    <dbReference type="NCBI Taxonomy" id="412755"/>
    <lineage>
        <taxon>unclassified sequences</taxon>
        <taxon>metagenomes</taxon>
        <taxon>ecological metagenomes</taxon>
    </lineage>
</organism>
<dbReference type="EMBL" id="LAZR01004539">
    <property type="protein sequence ID" value="KKN07702.1"/>
    <property type="molecule type" value="Genomic_DNA"/>
</dbReference>
<gene>
    <name evidence="1" type="ORF">LCGC14_1064330</name>
</gene>
<sequence length="149" mass="16976">MRSYYEVLQVIKEKLEADPLVHTITQGSITDVDLDKKNIYPLAHIQTGTAIIGMQTITFNISVFAMDIRDNVNTLRTDKFNGNDNEIDNANSMLAICNRLFKSIAKLEYDYSINENPTCEPFYENYHNGLDGWAMSFQIEIPNTEIAVC</sequence>
<comment type="caution">
    <text evidence="1">The sequence shown here is derived from an EMBL/GenBank/DDBJ whole genome shotgun (WGS) entry which is preliminary data.</text>
</comment>
<protein>
    <submittedName>
        <fullName evidence="1">Uncharacterized protein</fullName>
    </submittedName>
</protein>
<accession>A0A0F9N736</accession>
<evidence type="ECO:0000313" key="1">
    <source>
        <dbReference type="EMBL" id="KKN07702.1"/>
    </source>
</evidence>